<dbReference type="InterPro" id="IPR049453">
    <property type="entry name" value="Memb_transporter_dom"/>
</dbReference>
<evidence type="ECO:0000256" key="3">
    <source>
        <dbReference type="ARBA" id="ARBA00022989"/>
    </source>
</evidence>
<sequence>MSTGAASPVPLPGPSPRTGPRRSDARRLVEARVRQGWARVVGSWFPILEAAVAGGIAFGIAHYLVGHPYPFFAPVSAWVALGFSMDRSVRRVAELAAGVALGVALGDLVVHVIGSGAWQMAVVLFVAALIGRFLDRGAMLTTQAGVQAIVIVGLPVASGGPFGRWVDAVIGGAVALAVALLTPSDPRRRPRALGRSAVDELAAVLHALARGLDARSLPDIDDALLRGRASQPVLDDWTETASNAQELSRVSPASRRYHDELGGLVQASVLVDRAMRSARVLVRRSRAVVEAEQPHALDDVAAQVEATARAADELALAIGTGRDPDRARERLLDVAGRLDPFVLAADDWQAQSLVLLHRSLAVDLLETAGVPPRDARERLPEI</sequence>
<evidence type="ECO:0000256" key="1">
    <source>
        <dbReference type="ARBA" id="ARBA00004141"/>
    </source>
</evidence>
<dbReference type="Proteomes" id="UP000632740">
    <property type="component" value="Unassembled WGS sequence"/>
</dbReference>
<comment type="subcellular location">
    <subcellularLocation>
        <location evidence="1">Membrane</location>
        <topology evidence="1">Multi-pass membrane protein</topology>
    </subcellularLocation>
</comment>
<feature type="transmembrane region" description="Helical" evidence="6">
    <location>
        <begin position="139"/>
        <end position="156"/>
    </location>
</feature>
<evidence type="ECO:0000256" key="5">
    <source>
        <dbReference type="SAM" id="MobiDB-lite"/>
    </source>
</evidence>
<dbReference type="RefSeq" id="WP_203753037.1">
    <property type="nucleotide sequence ID" value="NZ_BONK01000006.1"/>
</dbReference>
<keyword evidence="9" id="KW-1185">Reference proteome</keyword>
<feature type="region of interest" description="Disordered" evidence="5">
    <location>
        <begin position="1"/>
        <end position="24"/>
    </location>
</feature>
<evidence type="ECO:0000259" key="7">
    <source>
        <dbReference type="Pfam" id="PF13515"/>
    </source>
</evidence>
<name>A0A919U002_9CELL</name>
<evidence type="ECO:0000313" key="8">
    <source>
        <dbReference type="EMBL" id="GIG21398.1"/>
    </source>
</evidence>
<reference evidence="8" key="1">
    <citation type="submission" date="2021-01" db="EMBL/GenBank/DDBJ databases">
        <title>Whole genome shotgun sequence of Cellulomonas chitinilytica NBRC 110799.</title>
        <authorList>
            <person name="Komaki H."/>
            <person name="Tamura T."/>
        </authorList>
    </citation>
    <scope>NUCLEOTIDE SEQUENCE</scope>
    <source>
        <strain evidence="8">NBRC 110799</strain>
    </source>
</reference>
<proteinExistence type="predicted"/>
<dbReference type="EMBL" id="BONK01000006">
    <property type="protein sequence ID" value="GIG21398.1"/>
    <property type="molecule type" value="Genomic_DNA"/>
</dbReference>
<evidence type="ECO:0000313" key="9">
    <source>
        <dbReference type="Proteomes" id="UP000632740"/>
    </source>
</evidence>
<feature type="domain" description="Integral membrane bound transporter" evidence="7">
    <location>
        <begin position="57"/>
        <end position="178"/>
    </location>
</feature>
<keyword evidence="3 6" id="KW-1133">Transmembrane helix</keyword>
<gene>
    <name evidence="8" type="ORF">Cch01nite_21220</name>
</gene>
<dbReference type="AlphaFoldDB" id="A0A919U002"/>
<evidence type="ECO:0000256" key="6">
    <source>
        <dbReference type="SAM" id="Phobius"/>
    </source>
</evidence>
<evidence type="ECO:0000256" key="2">
    <source>
        <dbReference type="ARBA" id="ARBA00022692"/>
    </source>
</evidence>
<organism evidence="8 9">
    <name type="scientific">Cellulomonas chitinilytica</name>
    <dbReference type="NCBI Taxonomy" id="398759"/>
    <lineage>
        <taxon>Bacteria</taxon>
        <taxon>Bacillati</taxon>
        <taxon>Actinomycetota</taxon>
        <taxon>Actinomycetes</taxon>
        <taxon>Micrococcales</taxon>
        <taxon>Cellulomonadaceae</taxon>
        <taxon>Cellulomonas</taxon>
    </lineage>
</organism>
<protein>
    <submittedName>
        <fullName evidence="8">FUSC family protein</fullName>
    </submittedName>
</protein>
<keyword evidence="2 6" id="KW-0812">Transmembrane</keyword>
<comment type="caution">
    <text evidence="8">The sequence shown here is derived from an EMBL/GenBank/DDBJ whole genome shotgun (WGS) entry which is preliminary data.</text>
</comment>
<dbReference type="Pfam" id="PF13515">
    <property type="entry name" value="FUSC_2"/>
    <property type="match status" value="1"/>
</dbReference>
<feature type="transmembrane region" description="Helical" evidence="6">
    <location>
        <begin position="116"/>
        <end position="134"/>
    </location>
</feature>
<evidence type="ECO:0000256" key="4">
    <source>
        <dbReference type="ARBA" id="ARBA00023136"/>
    </source>
</evidence>
<keyword evidence="4 6" id="KW-0472">Membrane</keyword>
<feature type="transmembrane region" description="Helical" evidence="6">
    <location>
        <begin position="36"/>
        <end position="61"/>
    </location>
</feature>
<accession>A0A919U002</accession>
<dbReference type="GO" id="GO:0016020">
    <property type="term" value="C:membrane"/>
    <property type="evidence" value="ECO:0007669"/>
    <property type="project" value="UniProtKB-SubCell"/>
</dbReference>